<name>A0A368H849_ANCCA</name>
<keyword evidence="3" id="KW-1185">Reference proteome</keyword>
<organism evidence="2 3">
    <name type="scientific">Ancylostoma caninum</name>
    <name type="common">Dog hookworm</name>
    <dbReference type="NCBI Taxonomy" id="29170"/>
    <lineage>
        <taxon>Eukaryota</taxon>
        <taxon>Metazoa</taxon>
        <taxon>Ecdysozoa</taxon>
        <taxon>Nematoda</taxon>
        <taxon>Chromadorea</taxon>
        <taxon>Rhabditida</taxon>
        <taxon>Rhabditina</taxon>
        <taxon>Rhabditomorpha</taxon>
        <taxon>Strongyloidea</taxon>
        <taxon>Ancylostomatidae</taxon>
        <taxon>Ancylostomatinae</taxon>
        <taxon>Ancylostoma</taxon>
    </lineage>
</organism>
<accession>A0A368H849</accession>
<evidence type="ECO:0000313" key="3">
    <source>
        <dbReference type="Proteomes" id="UP000252519"/>
    </source>
</evidence>
<evidence type="ECO:0000256" key="1">
    <source>
        <dbReference type="SAM" id="MobiDB-lite"/>
    </source>
</evidence>
<feature type="region of interest" description="Disordered" evidence="1">
    <location>
        <begin position="1"/>
        <end position="23"/>
    </location>
</feature>
<gene>
    <name evidence="2" type="ORF">ANCCAN_01160</name>
</gene>
<comment type="caution">
    <text evidence="2">The sequence shown here is derived from an EMBL/GenBank/DDBJ whole genome shotgun (WGS) entry which is preliminary data.</text>
</comment>
<proteinExistence type="predicted"/>
<dbReference type="OrthoDB" id="273345at2759"/>
<protein>
    <submittedName>
        <fullName evidence="2">Uncharacterized protein</fullName>
    </submittedName>
</protein>
<dbReference type="AlphaFoldDB" id="A0A368H849"/>
<dbReference type="EMBL" id="JOJR01000005">
    <property type="protein sequence ID" value="RCN52783.1"/>
    <property type="molecule type" value="Genomic_DNA"/>
</dbReference>
<evidence type="ECO:0000313" key="2">
    <source>
        <dbReference type="EMBL" id="RCN52783.1"/>
    </source>
</evidence>
<sequence>MERLTTATKRPWRRRGRRSCRDGRGRVRMQEEDGQRRMLTLSDEKSLEWSSFFRKFHTKVSSLHFTVTVVTTWALLNIVESLCPNSLKIEFEIKDGPLRVSRLCRHRAVQQVNSLILLDSNIYDECLDEIRIPTVYLQGLTQVTGFGLQHILSEWLSGKRVIKLYDITARGYVSPSHLFHNLPVEHEDQTDSWTLRRGDEVLSVVANGHKVRMELQSTTQAPNI</sequence>
<reference evidence="2 3" key="1">
    <citation type="submission" date="2014-10" db="EMBL/GenBank/DDBJ databases">
        <title>Draft genome of the hookworm Ancylostoma caninum.</title>
        <authorList>
            <person name="Mitreva M."/>
        </authorList>
    </citation>
    <scope>NUCLEOTIDE SEQUENCE [LARGE SCALE GENOMIC DNA]</scope>
    <source>
        <strain evidence="2 3">Baltimore</strain>
    </source>
</reference>
<dbReference type="Proteomes" id="UP000252519">
    <property type="component" value="Unassembled WGS sequence"/>
</dbReference>